<accession>A0A2G5B1I0</accession>
<evidence type="ECO:0000313" key="1">
    <source>
        <dbReference type="EMBL" id="PIA12880.1"/>
    </source>
</evidence>
<protein>
    <submittedName>
        <fullName evidence="1">Uncharacterized protein</fullName>
    </submittedName>
</protein>
<dbReference type="AlphaFoldDB" id="A0A2G5B1I0"/>
<dbReference type="EMBL" id="KZ303561">
    <property type="protein sequence ID" value="PIA12880.1"/>
    <property type="molecule type" value="Genomic_DNA"/>
</dbReference>
<proteinExistence type="predicted"/>
<keyword evidence="2" id="KW-1185">Reference proteome</keyword>
<organism evidence="1 2">
    <name type="scientific">Coemansia reversa (strain ATCC 12441 / NRRL 1564)</name>
    <dbReference type="NCBI Taxonomy" id="763665"/>
    <lineage>
        <taxon>Eukaryota</taxon>
        <taxon>Fungi</taxon>
        <taxon>Fungi incertae sedis</taxon>
        <taxon>Zoopagomycota</taxon>
        <taxon>Kickxellomycotina</taxon>
        <taxon>Kickxellomycetes</taxon>
        <taxon>Kickxellales</taxon>
        <taxon>Kickxellaceae</taxon>
        <taxon>Coemansia</taxon>
    </lineage>
</organism>
<sequence>MTWSTWNHKALMKTITAATTKVKSSEEIVGKYNMCIDSGLINDRQENYEDVYKYWSHTESTRLGTTAPSPVLGGSIPLFMPTMVPDISPIPEDDVEMDDDINMDDSNEMNNDIEMNEDEEMEDGNNLIQDSEVSASIPEQSTENDIMEALMTVDAALQTENELITTDLTLQTNEQPEEFIETIEEVNLSEQSLTVSDMRMQRADIGIMILEEATYLPVEIIDITEVSEDASMDTIEQYQLQWDSSRLLTDERPINTP</sequence>
<dbReference type="Proteomes" id="UP000242474">
    <property type="component" value="Unassembled WGS sequence"/>
</dbReference>
<gene>
    <name evidence="1" type="ORF">COEREDRAFT_12072</name>
</gene>
<reference evidence="1 2" key="1">
    <citation type="journal article" date="2015" name="Genome Biol. Evol.">
        <title>Phylogenomic analyses indicate that early fungi evolved digesting cell walls of algal ancestors of land plants.</title>
        <authorList>
            <person name="Chang Y."/>
            <person name="Wang S."/>
            <person name="Sekimoto S."/>
            <person name="Aerts A.L."/>
            <person name="Choi C."/>
            <person name="Clum A."/>
            <person name="LaButti K.M."/>
            <person name="Lindquist E.A."/>
            <person name="Yee Ngan C."/>
            <person name="Ohm R.A."/>
            <person name="Salamov A.A."/>
            <person name="Grigoriev I.V."/>
            <person name="Spatafora J.W."/>
            <person name="Berbee M.L."/>
        </authorList>
    </citation>
    <scope>NUCLEOTIDE SEQUENCE [LARGE SCALE GENOMIC DNA]</scope>
    <source>
        <strain evidence="1 2">NRRL 1564</strain>
    </source>
</reference>
<evidence type="ECO:0000313" key="2">
    <source>
        <dbReference type="Proteomes" id="UP000242474"/>
    </source>
</evidence>
<name>A0A2G5B1I0_COERN</name>